<dbReference type="InterPro" id="IPR000719">
    <property type="entry name" value="Prot_kinase_dom"/>
</dbReference>
<dbReference type="SUPFAM" id="SSF56112">
    <property type="entry name" value="Protein kinase-like (PK-like)"/>
    <property type="match status" value="1"/>
</dbReference>
<sequence length="415" mass="47269">MVDAVLDGRMAATHAHIHEASTSKAQFYFHSTCYGDTQVSCMDLNEIYQIDQYIDTFALGHYARVLYATDLREDKPVAFKVMRPEHLLSDGDTRWEFRAFVNEAEILRILDSSPHLVKLIDCGYLSSVAEAPGEGEIASFGRNVTAFSTEMHEFALQGWRPYLALEYLPRMNNLFYAMRGTNTNGPIRRRLPSEEGITLALQFANLLKQAHQNQIVYLDHKLEHIYWDGVTLRVIDCNSSQRLNGGAGDNQQYTKDVHNMCVGVLYPMFTGMSPQQTTLRPQPGSKEDVEARYTDITELDFMMVPELSQAIQGLLQAGAALEIRTIDDFIDELQMVAALHGRDFPHSKTTPNSRTARDQMRRGLSLLREGETHIREARDLFRDALIIDDITEDIEEELRRLVKSVNEVLNRRVIP</sequence>
<dbReference type="GO" id="GO:0004672">
    <property type="term" value="F:protein kinase activity"/>
    <property type="evidence" value="ECO:0007669"/>
    <property type="project" value="InterPro"/>
</dbReference>
<evidence type="ECO:0000259" key="1">
    <source>
        <dbReference type="PROSITE" id="PS50011"/>
    </source>
</evidence>
<dbReference type="PROSITE" id="PS50011">
    <property type="entry name" value="PROTEIN_KINASE_DOM"/>
    <property type="match status" value="1"/>
</dbReference>
<dbReference type="KEGG" id="pmet:G4Y79_02705"/>
<dbReference type="EMBL" id="CP062983">
    <property type="protein sequence ID" value="QPC83305.1"/>
    <property type="molecule type" value="Genomic_DNA"/>
</dbReference>
<dbReference type="Gene3D" id="1.10.510.10">
    <property type="entry name" value="Transferase(Phosphotransferase) domain 1"/>
    <property type="match status" value="1"/>
</dbReference>
<keyword evidence="3" id="KW-1185">Reference proteome</keyword>
<organism evidence="2 3">
    <name type="scientific">Phototrophicus methaneseepsis</name>
    <dbReference type="NCBI Taxonomy" id="2710758"/>
    <lineage>
        <taxon>Bacteria</taxon>
        <taxon>Bacillati</taxon>
        <taxon>Chloroflexota</taxon>
        <taxon>Candidatus Thermofontia</taxon>
        <taxon>Phototrophicales</taxon>
        <taxon>Phototrophicaceae</taxon>
        <taxon>Phototrophicus</taxon>
    </lineage>
</organism>
<protein>
    <recommendedName>
        <fullName evidence="1">Protein kinase domain-containing protein</fullName>
    </recommendedName>
</protein>
<evidence type="ECO:0000313" key="2">
    <source>
        <dbReference type="EMBL" id="QPC83305.1"/>
    </source>
</evidence>
<gene>
    <name evidence="2" type="ORF">G4Y79_02705</name>
</gene>
<accession>A0A7S8EAB2</accession>
<dbReference type="Gene3D" id="3.30.200.20">
    <property type="entry name" value="Phosphorylase Kinase, domain 1"/>
    <property type="match status" value="1"/>
</dbReference>
<dbReference type="Proteomes" id="UP000594468">
    <property type="component" value="Chromosome"/>
</dbReference>
<evidence type="ECO:0000313" key="3">
    <source>
        <dbReference type="Proteomes" id="UP000594468"/>
    </source>
</evidence>
<dbReference type="GO" id="GO:0005524">
    <property type="term" value="F:ATP binding"/>
    <property type="evidence" value="ECO:0007669"/>
    <property type="project" value="InterPro"/>
</dbReference>
<proteinExistence type="predicted"/>
<reference evidence="2 3" key="1">
    <citation type="submission" date="2020-02" db="EMBL/GenBank/DDBJ databases">
        <authorList>
            <person name="Zheng R.K."/>
            <person name="Sun C.M."/>
        </authorList>
    </citation>
    <scope>NUCLEOTIDE SEQUENCE [LARGE SCALE GENOMIC DNA]</scope>
    <source>
        <strain evidence="3">rifampicinis</strain>
    </source>
</reference>
<dbReference type="InterPro" id="IPR011009">
    <property type="entry name" value="Kinase-like_dom_sf"/>
</dbReference>
<feature type="domain" description="Protein kinase" evidence="1">
    <location>
        <begin position="51"/>
        <end position="409"/>
    </location>
</feature>
<name>A0A7S8EAB2_9CHLR</name>
<dbReference type="SMART" id="SM00220">
    <property type="entry name" value="S_TKc"/>
    <property type="match status" value="1"/>
</dbReference>
<dbReference type="AlphaFoldDB" id="A0A7S8EAB2"/>